<evidence type="ECO:0008006" key="5">
    <source>
        <dbReference type="Google" id="ProtNLM"/>
    </source>
</evidence>
<evidence type="ECO:0000256" key="2">
    <source>
        <dbReference type="SAM" id="Phobius"/>
    </source>
</evidence>
<evidence type="ECO:0000256" key="1">
    <source>
        <dbReference type="SAM" id="MobiDB-lite"/>
    </source>
</evidence>
<feature type="transmembrane region" description="Helical" evidence="2">
    <location>
        <begin position="12"/>
        <end position="36"/>
    </location>
</feature>
<organism evidence="3 4">
    <name type="scientific">Anaerolinea thermophila (strain DSM 14523 / JCM 11388 / NBRC 100420 / UNI-1)</name>
    <dbReference type="NCBI Taxonomy" id="926569"/>
    <lineage>
        <taxon>Bacteria</taxon>
        <taxon>Bacillati</taxon>
        <taxon>Chloroflexota</taxon>
        <taxon>Anaerolineae</taxon>
        <taxon>Anaerolineales</taxon>
        <taxon>Anaerolineaceae</taxon>
        <taxon>Anaerolinea</taxon>
    </lineage>
</organism>
<keyword evidence="2" id="KW-0812">Transmembrane</keyword>
<feature type="region of interest" description="Disordered" evidence="1">
    <location>
        <begin position="240"/>
        <end position="279"/>
    </location>
</feature>
<protein>
    <recommendedName>
        <fullName evidence="5">3-keto-disaccharide hydrolase domain-containing protein</fullName>
    </recommendedName>
</protein>
<keyword evidence="2" id="KW-1133">Transmembrane helix</keyword>
<dbReference type="KEGG" id="atm:ANT_09100"/>
<gene>
    <name evidence="3" type="ordered locus">ANT_09100</name>
</gene>
<dbReference type="InParanoid" id="E8N3D0"/>
<accession>E8N3D0</accession>
<evidence type="ECO:0000313" key="3">
    <source>
        <dbReference type="EMBL" id="BAJ62944.1"/>
    </source>
</evidence>
<dbReference type="EMBL" id="AP012029">
    <property type="protein sequence ID" value="BAJ62944.1"/>
    <property type="molecule type" value="Genomic_DNA"/>
</dbReference>
<evidence type="ECO:0000313" key="4">
    <source>
        <dbReference type="Proteomes" id="UP000008922"/>
    </source>
</evidence>
<name>E8N3D0_ANATU</name>
<dbReference type="STRING" id="926569.ANT_09100"/>
<keyword evidence="2" id="KW-0472">Membrane</keyword>
<dbReference type="HOGENOM" id="CLU_1188994_0_0_0"/>
<keyword evidence="4" id="KW-1185">Reference proteome</keyword>
<proteinExistence type="predicted"/>
<reference evidence="3 4" key="1">
    <citation type="submission" date="2010-12" db="EMBL/GenBank/DDBJ databases">
        <title>Whole genome sequence of Anaerolinea thermophila UNI-1.</title>
        <authorList>
            <person name="Narita-Yamada S."/>
            <person name="Kishi E."/>
            <person name="Watanabe Y."/>
            <person name="Takasaki K."/>
            <person name="Ankai A."/>
            <person name="Oguchi A."/>
            <person name="Fukui S."/>
            <person name="Takahashi M."/>
            <person name="Yashiro I."/>
            <person name="Hosoyama A."/>
            <person name="Sekiguchi Y."/>
            <person name="Hanada S."/>
            <person name="Fujita N."/>
        </authorList>
    </citation>
    <scope>NUCLEOTIDE SEQUENCE [LARGE SCALE GENOMIC DNA]</scope>
    <source>
        <strain evidence="4">DSM 14523 / JCM 11388 / NBRC 100420 / UNI-1</strain>
    </source>
</reference>
<dbReference type="Proteomes" id="UP000008922">
    <property type="component" value="Chromosome"/>
</dbReference>
<dbReference type="RefSeq" id="WP_013559336.1">
    <property type="nucleotide sequence ID" value="NC_014960.1"/>
</dbReference>
<sequence>MRGDNRREKGQGLLEYALIILLVAAVTGLALAVSGVSLRDVYERMLNALSGKTSPASCSVSAAQLANWQGLEGNWRGGIQPAVDGFQVCQLCAGMLGGYSGSDYVLDLSGVQVENVLPANNGFGVAFRAESGENGMSGYMFEIEQQNKTKPPVVSFTKWVNGVRVNPSLGEVELPMGYDWTTSPRIQIDVRGDTFTAYLDGKPILTVKDTTYKKGGVGVATKNGTTLRFKDITAQDPACQPVQQGSSPVATATPVPSPTVGKTFFPQPVETLPPGKQKP</sequence>
<dbReference type="AlphaFoldDB" id="E8N3D0"/>
<dbReference type="Gene3D" id="2.60.120.560">
    <property type="entry name" value="Exo-inulinase, domain 1"/>
    <property type="match status" value="1"/>
</dbReference>
<feature type="compositionally biased region" description="Low complexity" evidence="1">
    <location>
        <begin position="246"/>
        <end position="260"/>
    </location>
</feature>